<proteinExistence type="predicted"/>
<organism evidence="2 3">
    <name type="scientific">Litoreibacter roseus</name>
    <dbReference type="NCBI Taxonomy" id="2601869"/>
    <lineage>
        <taxon>Bacteria</taxon>
        <taxon>Pseudomonadati</taxon>
        <taxon>Pseudomonadota</taxon>
        <taxon>Alphaproteobacteria</taxon>
        <taxon>Rhodobacterales</taxon>
        <taxon>Roseobacteraceae</taxon>
        <taxon>Litoreibacter</taxon>
    </lineage>
</organism>
<feature type="repeat" description="TPR" evidence="1">
    <location>
        <begin position="103"/>
        <end position="136"/>
    </location>
</feature>
<dbReference type="InterPro" id="IPR019734">
    <property type="entry name" value="TPR_rpt"/>
</dbReference>
<dbReference type="SMART" id="SM00028">
    <property type="entry name" value="TPR"/>
    <property type="match status" value="2"/>
</dbReference>
<gene>
    <name evidence="2" type="ORF">KIN_24760</name>
</gene>
<evidence type="ECO:0000313" key="2">
    <source>
        <dbReference type="EMBL" id="GFE65402.1"/>
    </source>
</evidence>
<dbReference type="Pfam" id="PF13432">
    <property type="entry name" value="TPR_16"/>
    <property type="match status" value="1"/>
</dbReference>
<dbReference type="EMBL" id="BLJE01000002">
    <property type="protein sequence ID" value="GFE65402.1"/>
    <property type="molecule type" value="Genomic_DNA"/>
</dbReference>
<dbReference type="AlphaFoldDB" id="A0A6N6JJN9"/>
<keyword evidence="1" id="KW-0802">TPR repeat</keyword>
<dbReference type="Gene3D" id="1.25.40.10">
    <property type="entry name" value="Tetratricopeptide repeat domain"/>
    <property type="match status" value="1"/>
</dbReference>
<dbReference type="SUPFAM" id="SSF48452">
    <property type="entry name" value="TPR-like"/>
    <property type="match status" value="1"/>
</dbReference>
<dbReference type="InterPro" id="IPR011990">
    <property type="entry name" value="TPR-like_helical_dom_sf"/>
</dbReference>
<comment type="caution">
    <text evidence="2">The sequence shown here is derived from an EMBL/GenBank/DDBJ whole genome shotgun (WGS) entry which is preliminary data.</text>
</comment>
<evidence type="ECO:0000313" key="3">
    <source>
        <dbReference type="Proteomes" id="UP000436822"/>
    </source>
</evidence>
<protein>
    <submittedName>
        <fullName evidence="2">Uncharacterized protein</fullName>
    </submittedName>
</protein>
<evidence type="ECO:0000256" key="1">
    <source>
        <dbReference type="PROSITE-ProRule" id="PRU00339"/>
    </source>
</evidence>
<dbReference type="Proteomes" id="UP000436822">
    <property type="component" value="Unassembled WGS sequence"/>
</dbReference>
<dbReference type="PROSITE" id="PS50005">
    <property type="entry name" value="TPR"/>
    <property type="match status" value="1"/>
</dbReference>
<reference evidence="2 3" key="1">
    <citation type="submission" date="2019-12" db="EMBL/GenBank/DDBJ databases">
        <title>Litoreibacter badius sp. nov., a novel bacteriochlorophyll a-containing bacterium in the genus Litoreibacter.</title>
        <authorList>
            <person name="Kanamuro M."/>
            <person name="Takabe Y."/>
            <person name="Mori K."/>
            <person name="Takaichi S."/>
            <person name="Hanada S."/>
        </authorList>
    </citation>
    <scope>NUCLEOTIDE SEQUENCE [LARGE SCALE GENOMIC DNA]</scope>
    <source>
        <strain evidence="2 3">K6</strain>
    </source>
</reference>
<accession>A0A6N6JJN9</accession>
<keyword evidence="3" id="KW-1185">Reference proteome</keyword>
<sequence length="181" mass="19591">MILGAMLLTACAEPEPLLGDGADPFAPTGAVRGDSVDGLIVGHRLMEAGQFELALKAYYRAAGETGLNADVLSAIGSANLRLGRLGQSERMLREAIETDQRFVPAWNNLGVVLMETGRVGEASRVFQTAFALDSGNSDEIRENLRRALAQIDNPNYDTPKQDEAFDLVRRGTGRYLLLQTP</sequence>
<name>A0A6N6JJN9_9RHOB</name>